<proteinExistence type="predicted"/>
<keyword evidence="2" id="KW-1185">Reference proteome</keyword>
<reference evidence="2" key="1">
    <citation type="submission" date="2016-06" db="EMBL/GenBank/DDBJ databases">
        <title>Parallel loss of symbiosis genes in relatives of nitrogen-fixing non-legume Parasponia.</title>
        <authorList>
            <person name="Van Velzen R."/>
            <person name="Holmer R."/>
            <person name="Bu F."/>
            <person name="Rutten L."/>
            <person name="Van Zeijl A."/>
            <person name="Liu W."/>
            <person name="Santuari L."/>
            <person name="Cao Q."/>
            <person name="Sharma T."/>
            <person name="Shen D."/>
            <person name="Roswanjaya Y."/>
            <person name="Wardhani T."/>
            <person name="Kalhor M.S."/>
            <person name="Jansen J."/>
            <person name="Van den Hoogen J."/>
            <person name="Gungor B."/>
            <person name="Hartog M."/>
            <person name="Hontelez J."/>
            <person name="Verver J."/>
            <person name="Yang W.-C."/>
            <person name="Schijlen E."/>
            <person name="Repin R."/>
            <person name="Schilthuizen M."/>
            <person name="Schranz E."/>
            <person name="Heidstra R."/>
            <person name="Miyata K."/>
            <person name="Fedorova E."/>
            <person name="Kohlen W."/>
            <person name="Bisseling T."/>
            <person name="Smit S."/>
            <person name="Geurts R."/>
        </authorList>
    </citation>
    <scope>NUCLEOTIDE SEQUENCE [LARGE SCALE GENOMIC DNA]</scope>
    <source>
        <strain evidence="2">cv. WU1-14</strain>
    </source>
</reference>
<dbReference type="AlphaFoldDB" id="A0A2P5C044"/>
<protein>
    <submittedName>
        <fullName evidence="1">Uncharacterized protein</fullName>
    </submittedName>
</protein>
<organism evidence="1 2">
    <name type="scientific">Parasponia andersonii</name>
    <name type="common">Sponia andersonii</name>
    <dbReference type="NCBI Taxonomy" id="3476"/>
    <lineage>
        <taxon>Eukaryota</taxon>
        <taxon>Viridiplantae</taxon>
        <taxon>Streptophyta</taxon>
        <taxon>Embryophyta</taxon>
        <taxon>Tracheophyta</taxon>
        <taxon>Spermatophyta</taxon>
        <taxon>Magnoliopsida</taxon>
        <taxon>eudicotyledons</taxon>
        <taxon>Gunneridae</taxon>
        <taxon>Pentapetalae</taxon>
        <taxon>rosids</taxon>
        <taxon>fabids</taxon>
        <taxon>Rosales</taxon>
        <taxon>Cannabaceae</taxon>
        <taxon>Parasponia</taxon>
    </lineage>
</organism>
<evidence type="ECO:0000313" key="1">
    <source>
        <dbReference type="EMBL" id="PON54410.1"/>
    </source>
</evidence>
<dbReference type="Proteomes" id="UP000237105">
    <property type="component" value="Unassembled WGS sequence"/>
</dbReference>
<dbReference type="EMBL" id="JXTB01000195">
    <property type="protein sequence ID" value="PON54410.1"/>
    <property type="molecule type" value="Genomic_DNA"/>
</dbReference>
<feature type="non-terminal residue" evidence="1">
    <location>
        <position position="1"/>
    </location>
</feature>
<gene>
    <name evidence="1" type="ORF">PanWU01x14_194890</name>
</gene>
<accession>A0A2P5C044</accession>
<name>A0A2P5C044_PARAD</name>
<evidence type="ECO:0000313" key="2">
    <source>
        <dbReference type="Proteomes" id="UP000237105"/>
    </source>
</evidence>
<sequence length="99" mass="11072">LTRGTQSQSAVLSSAPLYLYIPTLLRCLSIALPLVTKAKPRVSKFSLPSPGIRRSPENEEPGDLTLFQCCICLHYVLQYRRLSRISGISLTILSKQKRL</sequence>
<comment type="caution">
    <text evidence="1">The sequence shown here is derived from an EMBL/GenBank/DDBJ whole genome shotgun (WGS) entry which is preliminary data.</text>
</comment>